<gene>
    <name evidence="1" type="ORF">SAMN05444001_10672</name>
</gene>
<dbReference type="RefSeq" id="WP_103982979.1">
    <property type="nucleotide sequence ID" value="NZ_FNVS01000006.1"/>
</dbReference>
<dbReference type="AlphaFoldDB" id="A0A8G2BVN4"/>
<organism evidence="1 2">
    <name type="scientific">Parabacteroides chinchillae</name>
    <dbReference type="NCBI Taxonomy" id="871327"/>
    <lineage>
        <taxon>Bacteria</taxon>
        <taxon>Pseudomonadati</taxon>
        <taxon>Bacteroidota</taxon>
        <taxon>Bacteroidia</taxon>
        <taxon>Bacteroidales</taxon>
        <taxon>Tannerellaceae</taxon>
        <taxon>Parabacteroides</taxon>
    </lineage>
</organism>
<dbReference type="InterPro" id="IPR025632">
    <property type="entry name" value="DUF4290"/>
</dbReference>
<evidence type="ECO:0000313" key="2">
    <source>
        <dbReference type="Proteomes" id="UP000236725"/>
    </source>
</evidence>
<evidence type="ECO:0000313" key="1">
    <source>
        <dbReference type="EMBL" id="SEF75785.1"/>
    </source>
</evidence>
<comment type="caution">
    <text evidence="1">The sequence shown here is derived from an EMBL/GenBank/DDBJ whole genome shotgun (WGS) entry which is preliminary data.</text>
</comment>
<reference evidence="1 2" key="1">
    <citation type="submission" date="2016-10" db="EMBL/GenBank/DDBJ databases">
        <authorList>
            <person name="Varghese N."/>
            <person name="Submissions S."/>
        </authorList>
    </citation>
    <scope>NUCLEOTIDE SEQUENCE [LARGE SCALE GENOMIC DNA]</scope>
    <source>
        <strain evidence="1 2">DSM 29073</strain>
    </source>
</reference>
<protein>
    <recommendedName>
        <fullName evidence="3">DUF4290 domain-containing protein</fullName>
    </recommendedName>
</protein>
<evidence type="ECO:0008006" key="3">
    <source>
        <dbReference type="Google" id="ProtNLM"/>
    </source>
</evidence>
<dbReference type="EMBL" id="FNVS01000006">
    <property type="protein sequence ID" value="SEF75785.1"/>
    <property type="molecule type" value="Genomic_DNA"/>
</dbReference>
<dbReference type="Proteomes" id="UP000236725">
    <property type="component" value="Unassembled WGS sequence"/>
</dbReference>
<name>A0A8G2BVN4_9BACT</name>
<sequence length="201" mass="24064">MKYNTEEKRLALPEYGRNIQNMVDYCVSIQDREERKRCANTIINIMGNMFPHLRDVNDFKHILWDHLAIMADFKLDIDYPYEIVKKENLYSRPPRIPYGNSRIRYRHYGKTLELMIRKATEFENGVERDQLIKLLANQMKKSFLTWNKESVDDRKIFKDLDELSSGEIVLDEEVHKLTESRDILARNSNNNSKKNYTRKSR</sequence>
<proteinExistence type="predicted"/>
<accession>A0A8G2BVN4</accession>
<keyword evidence="2" id="KW-1185">Reference proteome</keyword>
<dbReference type="Pfam" id="PF14123">
    <property type="entry name" value="DUF4290"/>
    <property type="match status" value="1"/>
</dbReference>